<feature type="domain" description="HNH nuclease" evidence="1">
    <location>
        <begin position="125"/>
        <end position="183"/>
    </location>
</feature>
<evidence type="ECO:0000313" key="3">
    <source>
        <dbReference type="Proteomes" id="UP000249422"/>
    </source>
</evidence>
<keyword evidence="2" id="KW-0255">Endonuclease</keyword>
<name>A0AAX1PNT0_AERSA</name>
<proteinExistence type="predicted"/>
<dbReference type="GO" id="GO:0003676">
    <property type="term" value="F:nucleic acid binding"/>
    <property type="evidence" value="ECO:0007669"/>
    <property type="project" value="InterPro"/>
</dbReference>
<evidence type="ECO:0000313" key="2">
    <source>
        <dbReference type="EMBL" id="RAJ09632.1"/>
    </source>
</evidence>
<organism evidence="2 3">
    <name type="scientific">Aeromonas salmonicida</name>
    <dbReference type="NCBI Taxonomy" id="645"/>
    <lineage>
        <taxon>Bacteria</taxon>
        <taxon>Pseudomonadati</taxon>
        <taxon>Pseudomonadota</taxon>
        <taxon>Gammaproteobacteria</taxon>
        <taxon>Aeromonadales</taxon>
        <taxon>Aeromonadaceae</taxon>
        <taxon>Aeromonas</taxon>
    </lineage>
</organism>
<dbReference type="Pfam" id="PF01844">
    <property type="entry name" value="HNH"/>
    <property type="match status" value="1"/>
</dbReference>
<dbReference type="AlphaFoldDB" id="A0AAX1PNT0"/>
<reference evidence="2 3" key="1">
    <citation type="submission" date="2018-06" db="EMBL/GenBank/DDBJ databases">
        <title>Freshwater and sediment microbial communities from various areas in North America, analyzing microbe dynamics in response to fracking.</title>
        <authorList>
            <person name="Lamendella R."/>
        </authorList>
    </citation>
    <scope>NUCLEOTIDE SEQUENCE [LARGE SCALE GENOMIC DNA]</scope>
    <source>
        <strain evidence="2 3">17</strain>
    </source>
</reference>
<dbReference type="Gene3D" id="1.10.30.50">
    <property type="match status" value="1"/>
</dbReference>
<dbReference type="Proteomes" id="UP000249422">
    <property type="component" value="Unassembled WGS sequence"/>
</dbReference>
<dbReference type="InterPro" id="IPR003615">
    <property type="entry name" value="HNH_nuc"/>
</dbReference>
<dbReference type="EMBL" id="QLLM01000001">
    <property type="protein sequence ID" value="RAJ09632.1"/>
    <property type="molecule type" value="Genomic_DNA"/>
</dbReference>
<dbReference type="RefSeq" id="WP_111587516.1">
    <property type="nucleotide sequence ID" value="NZ_CAWNWF010000001.1"/>
</dbReference>
<dbReference type="SMART" id="SM00507">
    <property type="entry name" value="HNHc"/>
    <property type="match status" value="1"/>
</dbReference>
<accession>A0AAX1PNT0</accession>
<sequence>MSFEIFCDYIKSKQDVTFLTIKQKKAFTIWLDDVYLYITPLSSGSERHTRLSTVEKVYNYNKASGSYITSDYTDFTLHSSYILSLLDSFYKKRLRFETYKSIDDESAIEGYKLDSLILKTTRNQKLATKAKLRDKYTCQVCSYKVKINETYVIDCHHTNPLATTGETKTELDTLVCLCPNCHRVAHLKSPPYTVLELKELIVPSQTIQGSYEVRDCQ</sequence>
<gene>
    <name evidence="2" type="ORF">DEU50_101367</name>
</gene>
<keyword evidence="2" id="KW-0540">Nuclease</keyword>
<dbReference type="InterPro" id="IPR002711">
    <property type="entry name" value="HNH"/>
</dbReference>
<dbReference type="CDD" id="cd00085">
    <property type="entry name" value="HNHc"/>
    <property type="match status" value="1"/>
</dbReference>
<comment type="caution">
    <text evidence="2">The sequence shown here is derived from an EMBL/GenBank/DDBJ whole genome shotgun (WGS) entry which is preliminary data.</text>
</comment>
<dbReference type="GO" id="GO:0008270">
    <property type="term" value="F:zinc ion binding"/>
    <property type="evidence" value="ECO:0007669"/>
    <property type="project" value="InterPro"/>
</dbReference>
<protein>
    <submittedName>
        <fullName evidence="2">HNH endonuclease</fullName>
    </submittedName>
</protein>
<keyword evidence="2" id="KW-0378">Hydrolase</keyword>
<evidence type="ECO:0000259" key="1">
    <source>
        <dbReference type="SMART" id="SM00507"/>
    </source>
</evidence>
<dbReference type="GO" id="GO:0004519">
    <property type="term" value="F:endonuclease activity"/>
    <property type="evidence" value="ECO:0007669"/>
    <property type="project" value="UniProtKB-KW"/>
</dbReference>